<feature type="transmembrane region" description="Helical" evidence="1">
    <location>
        <begin position="38"/>
        <end position="55"/>
    </location>
</feature>
<organism evidence="2 3">
    <name type="scientific">Lacimonas salitolerans</name>
    <dbReference type="NCBI Taxonomy" id="1323750"/>
    <lineage>
        <taxon>Bacteria</taxon>
        <taxon>Pseudomonadati</taxon>
        <taxon>Pseudomonadota</taxon>
        <taxon>Alphaproteobacteria</taxon>
        <taxon>Rhodobacterales</taxon>
        <taxon>Paracoccaceae</taxon>
        <taxon>Lacimonas</taxon>
    </lineage>
</organism>
<keyword evidence="3" id="KW-1185">Reference proteome</keyword>
<accession>A0ABW4EDT0</accession>
<protein>
    <recommendedName>
        <fullName evidence="4">Cytochrome b561</fullName>
    </recommendedName>
</protein>
<dbReference type="RefSeq" id="WP_379912381.1">
    <property type="nucleotide sequence ID" value="NZ_JBHUDD010000008.1"/>
</dbReference>
<dbReference type="EMBL" id="JBHUDD010000008">
    <property type="protein sequence ID" value="MFD1508093.1"/>
    <property type="molecule type" value="Genomic_DNA"/>
</dbReference>
<feature type="transmembrane region" description="Helical" evidence="1">
    <location>
        <begin position="76"/>
        <end position="97"/>
    </location>
</feature>
<proteinExistence type="predicted"/>
<sequence>MMRATRRRGTILLHWLVTLALILMMSDGARFAWLLWGFVLACLGFAAVGLVFGLMTRPGPKLTGIIRAAHPWLHRAMYWLMAGTALVVAADALGYATPGVTGALAQMVLFSAASLHAIYHLWRHTALRDNALRIITPRALHRYL</sequence>
<dbReference type="Proteomes" id="UP001597186">
    <property type="component" value="Unassembled WGS sequence"/>
</dbReference>
<comment type="caution">
    <text evidence="2">The sequence shown here is derived from an EMBL/GenBank/DDBJ whole genome shotgun (WGS) entry which is preliminary data.</text>
</comment>
<gene>
    <name evidence="2" type="ORF">ACFTOW_01535</name>
</gene>
<keyword evidence="1" id="KW-0472">Membrane</keyword>
<name>A0ABW4EDT0_9RHOB</name>
<reference evidence="3" key="1">
    <citation type="journal article" date="2019" name="Int. J. Syst. Evol. Microbiol.">
        <title>The Global Catalogue of Microorganisms (GCM) 10K type strain sequencing project: providing services to taxonomists for standard genome sequencing and annotation.</title>
        <authorList>
            <consortium name="The Broad Institute Genomics Platform"/>
            <consortium name="The Broad Institute Genome Sequencing Center for Infectious Disease"/>
            <person name="Wu L."/>
            <person name="Ma J."/>
        </authorList>
    </citation>
    <scope>NUCLEOTIDE SEQUENCE [LARGE SCALE GENOMIC DNA]</scope>
    <source>
        <strain evidence="3">CGMCC 1.12477</strain>
    </source>
</reference>
<evidence type="ECO:0008006" key="4">
    <source>
        <dbReference type="Google" id="ProtNLM"/>
    </source>
</evidence>
<evidence type="ECO:0000256" key="1">
    <source>
        <dbReference type="SAM" id="Phobius"/>
    </source>
</evidence>
<keyword evidence="1" id="KW-1133">Transmembrane helix</keyword>
<feature type="transmembrane region" description="Helical" evidence="1">
    <location>
        <begin position="103"/>
        <end position="122"/>
    </location>
</feature>
<keyword evidence="1" id="KW-0812">Transmembrane</keyword>
<evidence type="ECO:0000313" key="2">
    <source>
        <dbReference type="EMBL" id="MFD1508093.1"/>
    </source>
</evidence>
<evidence type="ECO:0000313" key="3">
    <source>
        <dbReference type="Proteomes" id="UP001597186"/>
    </source>
</evidence>